<dbReference type="InterPro" id="IPR005708">
    <property type="entry name" value="Homogentis_dOase"/>
</dbReference>
<dbReference type="CDD" id="cd07000">
    <property type="entry name" value="cupin_HGO_N"/>
    <property type="match status" value="1"/>
</dbReference>
<evidence type="ECO:0000256" key="1">
    <source>
        <dbReference type="ARBA" id="ARBA00001962"/>
    </source>
</evidence>
<dbReference type="InterPro" id="IPR046452">
    <property type="entry name" value="HgmA_N"/>
</dbReference>
<dbReference type="HOGENOM" id="CLU_027174_0_1_1"/>
<dbReference type="GO" id="GO:0006572">
    <property type="term" value="P:L-tyrosine catabolic process"/>
    <property type="evidence" value="ECO:0007669"/>
    <property type="project" value="UniProtKB-KW"/>
</dbReference>
<name>E9E4P8_METAQ</name>
<evidence type="ECO:0000313" key="15">
    <source>
        <dbReference type="Proteomes" id="UP000002499"/>
    </source>
</evidence>
<keyword evidence="8" id="KW-0560">Oxidoreductase</keyword>
<keyword evidence="7 14" id="KW-0223">Dioxygenase</keyword>
<comment type="cofactor">
    <cofactor evidence="1 11">
        <name>Fe cation</name>
        <dbReference type="ChEBI" id="CHEBI:24875"/>
    </cofactor>
</comment>
<comment type="similarity">
    <text evidence="3">Belongs to the homogentisate dioxygenase family.</text>
</comment>
<evidence type="ECO:0000256" key="3">
    <source>
        <dbReference type="ARBA" id="ARBA00007757"/>
    </source>
</evidence>
<comment type="pathway">
    <text evidence="2">Amino-acid degradation; L-phenylalanine degradation; acetoacetate and fumarate from L-phenylalanine: step 4/6.</text>
</comment>
<dbReference type="GO" id="GO:0004411">
    <property type="term" value="F:homogentisate 1,2-dioxygenase activity"/>
    <property type="evidence" value="ECO:0007669"/>
    <property type="project" value="UniProtKB-EC"/>
</dbReference>
<evidence type="ECO:0000256" key="5">
    <source>
        <dbReference type="ARBA" id="ARBA00022723"/>
    </source>
</evidence>
<dbReference type="Gene3D" id="2.60.120.10">
    <property type="entry name" value="Jelly Rolls"/>
    <property type="match status" value="1"/>
</dbReference>
<evidence type="ECO:0000313" key="14">
    <source>
        <dbReference type="EMBL" id="EFY89071.1"/>
    </source>
</evidence>
<keyword evidence="9 11" id="KW-0408">Iron</keyword>
<dbReference type="STRING" id="655827.E9E4P8"/>
<organism evidence="15">
    <name type="scientific">Metarhizium acridum (strain CQMa 102)</name>
    <dbReference type="NCBI Taxonomy" id="655827"/>
    <lineage>
        <taxon>Eukaryota</taxon>
        <taxon>Fungi</taxon>
        <taxon>Dikarya</taxon>
        <taxon>Ascomycota</taxon>
        <taxon>Pezizomycotina</taxon>
        <taxon>Sordariomycetes</taxon>
        <taxon>Hypocreomycetidae</taxon>
        <taxon>Hypocreales</taxon>
        <taxon>Clavicipitaceae</taxon>
        <taxon>Metarhizium</taxon>
    </lineage>
</organism>
<reference evidence="14 15" key="1">
    <citation type="journal article" date="2011" name="PLoS Genet.">
        <title>Genome sequencing and comparative transcriptomics of the model entomopathogenic fungi Metarhizium anisopliae and M. acridum.</title>
        <authorList>
            <person name="Gao Q."/>
            <person name="Jin K."/>
            <person name="Ying S.H."/>
            <person name="Zhang Y."/>
            <person name="Xiao G."/>
            <person name="Shang Y."/>
            <person name="Duan Z."/>
            <person name="Hu X."/>
            <person name="Xie X.Q."/>
            <person name="Zhou G."/>
            <person name="Peng G."/>
            <person name="Luo Z."/>
            <person name="Huang W."/>
            <person name="Wang B."/>
            <person name="Fang W."/>
            <person name="Wang S."/>
            <person name="Zhong Y."/>
            <person name="Ma L.J."/>
            <person name="St Leger R.J."/>
            <person name="Zhao G.P."/>
            <person name="Pei Y."/>
            <person name="Feng M.G."/>
            <person name="Xia Y."/>
            <person name="Wang C."/>
        </authorList>
    </citation>
    <scope>NUCLEOTIDE SEQUENCE [LARGE SCALE GENOMIC DNA]</scope>
    <source>
        <strain evidence="14 15">CQMa 102</strain>
    </source>
</reference>
<dbReference type="Pfam" id="PF04209">
    <property type="entry name" value="HgmA_C"/>
    <property type="match status" value="1"/>
</dbReference>
<dbReference type="FunFam" id="2.60.120.10:FF:000034">
    <property type="entry name" value="Homogentisate 1,2-dioxygenase"/>
    <property type="match status" value="1"/>
</dbReference>
<feature type="binding site" evidence="11">
    <location>
        <position position="414"/>
    </location>
    <ligand>
        <name>homogentisate</name>
        <dbReference type="ChEBI" id="CHEBI:16169"/>
    </ligand>
</feature>
<dbReference type="InterPro" id="IPR046451">
    <property type="entry name" value="HgmA_C"/>
</dbReference>
<dbReference type="AlphaFoldDB" id="E9E4P8"/>
<dbReference type="OrthoDB" id="1689029at2759"/>
<feature type="domain" description="Homogentisate 1,2-dioxygenase C-terminal" evidence="12">
    <location>
        <begin position="345"/>
        <end position="500"/>
    </location>
</feature>
<protein>
    <recommendedName>
        <fullName evidence="4">homogentisate 1,2-dioxygenase</fullName>
        <ecNumber evidence="4">1.13.11.5</ecNumber>
    </recommendedName>
</protein>
<feature type="binding site" evidence="11">
    <location>
        <position position="399"/>
    </location>
    <ligand>
        <name>Fe cation</name>
        <dbReference type="ChEBI" id="CHEBI:24875"/>
    </ligand>
</feature>
<dbReference type="Pfam" id="PF20510">
    <property type="entry name" value="HgmA_N"/>
    <property type="match status" value="1"/>
</dbReference>
<evidence type="ECO:0000256" key="11">
    <source>
        <dbReference type="PIRSR" id="PIRSR605708-2"/>
    </source>
</evidence>
<evidence type="ECO:0000256" key="4">
    <source>
        <dbReference type="ARBA" id="ARBA00013127"/>
    </source>
</evidence>
<keyword evidence="15" id="KW-1185">Reference proteome</keyword>
<proteinExistence type="inferred from homology"/>
<dbReference type="eggNOG" id="KOG1417">
    <property type="taxonomic scope" value="Eukaryota"/>
</dbReference>
<sequence>MTASKMTASKMTASKMTASKMTASKMTATAKAAFLTNPSEADPYSYQIGFGNRFASEAVPNVLPKGQNVPQRVKYGLYSEQLNGAPVLSSRDAIRHVWMYRMRPSVAHGRVSPDLNLNANVSFSRDGRSKPNKMWQIESCFSPSNHNVEFVASQQAWDPFPILEPIAHGSSSVGTEFIQGIKTIGGQGDPTLREGVAVHVFSANISMEHSAFSNNDGEFLILPQHGRLNIQTELGWVMARPGEVVVIPAGIRFRVLLPDGPVRGYIQEVFGTHYELPELGVVGSNGLALPRDFESPVASFDIDDTLWTVTYKLAGTLHNCKQNHSPFDVVAWHGNLVPYKYAMEKFVNMANANKDQADPTIYCVLTAKSKVPGVSLSDFLVFTKKWITAEDTFRPPYYHRNMSTEIMGLIYGKYGGSSHVLDGGGLSYEASYMPHGETYDTWKDATNRELENVIICEDTMAFMFHISVPVLLTKWATRGDGSKCLHTSDPHQWDSLKAHFLDHLEEVNTDLKAAGLPILAQHD</sequence>
<feature type="binding site" evidence="11">
    <location>
        <position position="435"/>
    </location>
    <ligand>
        <name>homogentisate</name>
        <dbReference type="ChEBI" id="CHEBI:16169"/>
    </ligand>
</feature>
<dbReference type="EC" id="1.13.11.5" evidence="4"/>
<evidence type="ECO:0000256" key="7">
    <source>
        <dbReference type="ARBA" id="ARBA00022964"/>
    </source>
</evidence>
<feature type="binding site" evidence="11">
    <location>
        <position position="435"/>
    </location>
    <ligand>
        <name>Fe cation</name>
        <dbReference type="ChEBI" id="CHEBI:24875"/>
    </ligand>
</feature>
<dbReference type="UniPathway" id="UPA00139">
    <property type="reaction ID" value="UER00339"/>
</dbReference>
<evidence type="ECO:0000256" key="6">
    <source>
        <dbReference type="ARBA" id="ARBA00022878"/>
    </source>
</evidence>
<feature type="domain" description="Homogentisate 1,2-dioxygenase N-terminal" evidence="13">
    <location>
        <begin position="151"/>
        <end position="342"/>
    </location>
</feature>
<evidence type="ECO:0000256" key="10">
    <source>
        <dbReference type="ARBA" id="ARBA00023232"/>
    </source>
</evidence>
<evidence type="ECO:0000256" key="8">
    <source>
        <dbReference type="ARBA" id="ARBA00023002"/>
    </source>
</evidence>
<keyword evidence="6" id="KW-0828">Tyrosine catabolism</keyword>
<dbReference type="GO" id="GO:0005737">
    <property type="term" value="C:cytoplasm"/>
    <property type="evidence" value="ECO:0007669"/>
    <property type="project" value="TreeGrafter"/>
</dbReference>
<dbReference type="OMA" id="MTASKMT"/>
<dbReference type="EMBL" id="GL698503">
    <property type="protein sequence ID" value="EFY89071.1"/>
    <property type="molecule type" value="Genomic_DNA"/>
</dbReference>
<evidence type="ECO:0000256" key="2">
    <source>
        <dbReference type="ARBA" id="ARBA00004704"/>
    </source>
</evidence>
<evidence type="ECO:0000259" key="12">
    <source>
        <dbReference type="Pfam" id="PF04209"/>
    </source>
</evidence>
<dbReference type="PANTHER" id="PTHR11056:SF4">
    <property type="entry name" value="HOMOGENTISATE 1,2-DIOXYGENASE"/>
    <property type="match status" value="1"/>
</dbReference>
<evidence type="ECO:0000259" key="13">
    <source>
        <dbReference type="Pfam" id="PF20510"/>
    </source>
</evidence>
<dbReference type="SUPFAM" id="SSF51182">
    <property type="entry name" value="RmlC-like cupins"/>
    <property type="match status" value="1"/>
</dbReference>
<feature type="binding site" evidence="11">
    <location>
        <position position="405"/>
    </location>
    <ligand>
        <name>Fe cation</name>
        <dbReference type="ChEBI" id="CHEBI:24875"/>
    </ligand>
</feature>
<gene>
    <name evidence="14" type="ORF">MAC_04846</name>
</gene>
<dbReference type="GO" id="GO:0046872">
    <property type="term" value="F:metal ion binding"/>
    <property type="evidence" value="ECO:0007669"/>
    <property type="project" value="UniProtKB-KW"/>
</dbReference>
<dbReference type="InterPro" id="IPR014710">
    <property type="entry name" value="RmlC-like_jellyroll"/>
</dbReference>
<dbReference type="PANTHER" id="PTHR11056">
    <property type="entry name" value="HOMOGENTISATE 1,2-DIOXYGENASE"/>
    <property type="match status" value="1"/>
</dbReference>
<dbReference type="Proteomes" id="UP000002499">
    <property type="component" value="Unassembled WGS sequence"/>
</dbReference>
<keyword evidence="5 11" id="KW-0479">Metal-binding</keyword>
<evidence type="ECO:0000256" key="9">
    <source>
        <dbReference type="ARBA" id="ARBA00023004"/>
    </source>
</evidence>
<dbReference type="InterPro" id="IPR011051">
    <property type="entry name" value="RmlC_Cupin_sf"/>
</dbReference>
<accession>E9E4P8</accession>
<keyword evidence="10" id="KW-0585">Phenylalanine catabolism</keyword>
<dbReference type="GO" id="GO:0006559">
    <property type="term" value="P:L-phenylalanine catabolic process"/>
    <property type="evidence" value="ECO:0007669"/>
    <property type="project" value="UniProtKB-UniPathway"/>
</dbReference>
<dbReference type="InParanoid" id="E9E4P8"/>